<dbReference type="EMBL" id="JAAQYX010000006">
    <property type="protein sequence ID" value="NNB48920.1"/>
    <property type="molecule type" value="Genomic_DNA"/>
</dbReference>
<sequence>MAAQSVAEIFDRVEEFAALLAVAELMASGAWELEFTENMRANFTRYGAHTHLSPTQKSKLERIARTED</sequence>
<comment type="caution">
    <text evidence="1">The sequence shown here is derived from an EMBL/GenBank/DDBJ whole genome shotgun (WGS) entry which is preliminary data.</text>
</comment>
<proteinExistence type="predicted"/>
<accession>A0A9Q5FN22</accession>
<dbReference type="AlphaFoldDB" id="A0A9Q5FN22"/>
<dbReference type="Proteomes" id="UP000564604">
    <property type="component" value="Unassembled WGS sequence"/>
</dbReference>
<organism evidence="1 2">
    <name type="scientific">Pseudomonas fragi</name>
    <dbReference type="NCBI Taxonomy" id="296"/>
    <lineage>
        <taxon>Bacteria</taxon>
        <taxon>Pseudomonadati</taxon>
        <taxon>Pseudomonadota</taxon>
        <taxon>Gammaproteobacteria</taxon>
        <taxon>Pseudomonadales</taxon>
        <taxon>Pseudomonadaceae</taxon>
        <taxon>Pseudomonas</taxon>
    </lineage>
</organism>
<gene>
    <name evidence="1" type="ORF">HBN89_06465</name>
</gene>
<protein>
    <submittedName>
        <fullName evidence="1">Uncharacterized protein</fullName>
    </submittedName>
</protein>
<evidence type="ECO:0000313" key="1">
    <source>
        <dbReference type="EMBL" id="NNB48920.1"/>
    </source>
</evidence>
<evidence type="ECO:0000313" key="2">
    <source>
        <dbReference type="Proteomes" id="UP000564604"/>
    </source>
</evidence>
<dbReference type="RefSeq" id="WP_169907526.1">
    <property type="nucleotide sequence ID" value="NZ_JAAQYX010000006.1"/>
</dbReference>
<name>A0A9Q5FN22_PSEFR</name>
<reference evidence="1 2" key="1">
    <citation type="journal article" date="2020" name="Front. Microbiol.">
        <title>Genetic Organization of the aprX-lipA2 Operon Affects the Proteolytic Potential of Pseudomonas Species in Milk.</title>
        <authorList>
            <person name="Maier C."/>
            <person name="Huptas C."/>
            <person name="von Neubeck M."/>
            <person name="Scherer S."/>
            <person name="Wenning M."/>
            <person name="Lucking G."/>
        </authorList>
    </citation>
    <scope>NUCLEOTIDE SEQUENCE [LARGE SCALE GENOMIC DNA]</scope>
    <source>
        <strain evidence="1 2">WS 5094</strain>
    </source>
</reference>